<dbReference type="STRING" id="356660.SAMN05444336_101213"/>
<dbReference type="InterPro" id="IPR035906">
    <property type="entry name" value="MetI-like_sf"/>
</dbReference>
<keyword evidence="3" id="KW-1003">Cell membrane</keyword>
<dbReference type="Gene3D" id="1.10.3720.10">
    <property type="entry name" value="MetI-like"/>
    <property type="match status" value="1"/>
</dbReference>
<keyword evidence="6 7" id="KW-0472">Membrane</keyword>
<evidence type="ECO:0000256" key="7">
    <source>
        <dbReference type="RuleBase" id="RU363032"/>
    </source>
</evidence>
<feature type="transmembrane region" description="Helical" evidence="7">
    <location>
        <begin position="178"/>
        <end position="200"/>
    </location>
</feature>
<feature type="transmembrane region" description="Helical" evidence="7">
    <location>
        <begin position="237"/>
        <end position="258"/>
    </location>
</feature>
<feature type="transmembrane region" description="Helical" evidence="7">
    <location>
        <begin position="133"/>
        <end position="153"/>
    </location>
</feature>
<dbReference type="GO" id="GO:0055085">
    <property type="term" value="P:transmembrane transport"/>
    <property type="evidence" value="ECO:0007669"/>
    <property type="project" value="InterPro"/>
</dbReference>
<sequence>MELSRSWRVIGHLVLLTCCLAVAAPVAVVLATALKSPSEVFQPSLWPSAPTFDNFATLFGKARFADYLWNSVATTVLRVSGQLVIALLAAWAFARFAFRGRDTLFAMVLGAMMIPHLLTMIPVYILMARLGWFDTWAALIIPNLAMPFAVFLLRQHMLAFPRDLLDAAEMDGAGPWRALWRVVVPNLAPALSALTIILFVECWNEYFWPLLVTETEASRTLQMGLREFLESDGYSDFGAMMAGVALASVPAVALFLILQRRVMDTFVASGLKG</sequence>
<evidence type="ECO:0000313" key="10">
    <source>
        <dbReference type="Proteomes" id="UP000199118"/>
    </source>
</evidence>
<dbReference type="PANTHER" id="PTHR43744">
    <property type="entry name" value="ABC TRANSPORTER PERMEASE PROTEIN MG189-RELATED-RELATED"/>
    <property type="match status" value="1"/>
</dbReference>
<dbReference type="OrthoDB" id="9815445at2"/>
<protein>
    <submittedName>
        <fullName evidence="9">Carbohydrate ABC transporter membrane protein 2, CUT1 family</fullName>
    </submittedName>
</protein>
<evidence type="ECO:0000256" key="4">
    <source>
        <dbReference type="ARBA" id="ARBA00022692"/>
    </source>
</evidence>
<evidence type="ECO:0000313" key="9">
    <source>
        <dbReference type="EMBL" id="SDW13510.1"/>
    </source>
</evidence>
<comment type="subcellular location">
    <subcellularLocation>
        <location evidence="1 7">Cell membrane</location>
        <topology evidence="1 7">Multi-pass membrane protein</topology>
    </subcellularLocation>
</comment>
<reference evidence="9 10" key="1">
    <citation type="submission" date="2016-10" db="EMBL/GenBank/DDBJ databases">
        <authorList>
            <person name="de Groot N.N."/>
        </authorList>
    </citation>
    <scope>NUCLEOTIDE SEQUENCE [LARGE SCALE GENOMIC DNA]</scope>
    <source>
        <strain evidence="9 10">DSM 17890</strain>
    </source>
</reference>
<dbReference type="Proteomes" id="UP000199118">
    <property type="component" value="Unassembled WGS sequence"/>
</dbReference>
<dbReference type="EMBL" id="FNMZ01000001">
    <property type="protein sequence ID" value="SDW13510.1"/>
    <property type="molecule type" value="Genomic_DNA"/>
</dbReference>
<dbReference type="InterPro" id="IPR000515">
    <property type="entry name" value="MetI-like"/>
</dbReference>
<dbReference type="AlphaFoldDB" id="A0A1H2R2Z6"/>
<evidence type="ECO:0000259" key="8">
    <source>
        <dbReference type="PROSITE" id="PS50928"/>
    </source>
</evidence>
<dbReference type="GO" id="GO:0005886">
    <property type="term" value="C:plasma membrane"/>
    <property type="evidence" value="ECO:0007669"/>
    <property type="project" value="UniProtKB-SubCell"/>
</dbReference>
<dbReference type="PROSITE" id="PS50928">
    <property type="entry name" value="ABC_TM1"/>
    <property type="match status" value="1"/>
</dbReference>
<accession>A0A1H2R2Z6</accession>
<dbReference type="CDD" id="cd06261">
    <property type="entry name" value="TM_PBP2"/>
    <property type="match status" value="1"/>
</dbReference>
<name>A0A1H2R2Z6_9RHOB</name>
<keyword evidence="2 7" id="KW-0813">Transport</keyword>
<feature type="transmembrane region" description="Helical" evidence="7">
    <location>
        <begin position="104"/>
        <end position="127"/>
    </location>
</feature>
<gene>
    <name evidence="9" type="ORF">SAMN05444336_101213</name>
</gene>
<comment type="similarity">
    <text evidence="7">Belongs to the binding-protein-dependent transport system permease family.</text>
</comment>
<evidence type="ECO:0000256" key="1">
    <source>
        <dbReference type="ARBA" id="ARBA00004651"/>
    </source>
</evidence>
<organism evidence="9 10">
    <name type="scientific">Albimonas donghaensis</name>
    <dbReference type="NCBI Taxonomy" id="356660"/>
    <lineage>
        <taxon>Bacteria</taxon>
        <taxon>Pseudomonadati</taxon>
        <taxon>Pseudomonadota</taxon>
        <taxon>Alphaproteobacteria</taxon>
        <taxon>Rhodobacterales</taxon>
        <taxon>Paracoccaceae</taxon>
        <taxon>Albimonas</taxon>
    </lineage>
</organism>
<evidence type="ECO:0000256" key="6">
    <source>
        <dbReference type="ARBA" id="ARBA00023136"/>
    </source>
</evidence>
<dbReference type="Pfam" id="PF00528">
    <property type="entry name" value="BPD_transp_1"/>
    <property type="match status" value="1"/>
</dbReference>
<evidence type="ECO:0000256" key="3">
    <source>
        <dbReference type="ARBA" id="ARBA00022475"/>
    </source>
</evidence>
<feature type="domain" description="ABC transmembrane type-1" evidence="8">
    <location>
        <begin position="68"/>
        <end position="258"/>
    </location>
</feature>
<proteinExistence type="inferred from homology"/>
<keyword evidence="10" id="KW-1185">Reference proteome</keyword>
<dbReference type="SUPFAM" id="SSF161098">
    <property type="entry name" value="MetI-like"/>
    <property type="match status" value="1"/>
</dbReference>
<keyword evidence="5 7" id="KW-1133">Transmembrane helix</keyword>
<dbReference type="PANTHER" id="PTHR43744:SF12">
    <property type="entry name" value="ABC TRANSPORTER PERMEASE PROTEIN MG189-RELATED"/>
    <property type="match status" value="1"/>
</dbReference>
<keyword evidence="4 7" id="KW-0812">Transmembrane</keyword>
<dbReference type="RefSeq" id="WP_092679288.1">
    <property type="nucleotide sequence ID" value="NZ_FNMZ01000001.1"/>
</dbReference>
<evidence type="ECO:0000256" key="2">
    <source>
        <dbReference type="ARBA" id="ARBA00022448"/>
    </source>
</evidence>
<feature type="transmembrane region" description="Helical" evidence="7">
    <location>
        <begin position="67"/>
        <end position="92"/>
    </location>
</feature>
<evidence type="ECO:0000256" key="5">
    <source>
        <dbReference type="ARBA" id="ARBA00022989"/>
    </source>
</evidence>